<protein>
    <submittedName>
        <fullName evidence="2">Uncharacterized protein</fullName>
    </submittedName>
</protein>
<sequence length="126" mass="14016">MVPNDGVIFPSVSSALRHQEAGLEVGRVGAAAGTMLRLGCDLTFYMLFSVVFIFLKGLQFYRRVSSVEFRPIESKRPGSQQLSSIGSRVVGTTMLIFDIDSEQYCNGRRYLALFNDYHQRSAALPS</sequence>
<proteinExistence type="predicted"/>
<evidence type="ECO:0000313" key="2">
    <source>
        <dbReference type="EMBL" id="GBP43040.1"/>
    </source>
</evidence>
<name>A0A4C1VWS6_EUMVA</name>
<dbReference type="Proteomes" id="UP000299102">
    <property type="component" value="Unassembled WGS sequence"/>
</dbReference>
<evidence type="ECO:0000256" key="1">
    <source>
        <dbReference type="SAM" id="Phobius"/>
    </source>
</evidence>
<accession>A0A4C1VWS6</accession>
<dbReference type="AlphaFoldDB" id="A0A4C1VWS6"/>
<keyword evidence="1" id="KW-0472">Membrane</keyword>
<keyword evidence="1" id="KW-0812">Transmembrane</keyword>
<organism evidence="2 3">
    <name type="scientific">Eumeta variegata</name>
    <name type="common">Bagworm moth</name>
    <name type="synonym">Eumeta japonica</name>
    <dbReference type="NCBI Taxonomy" id="151549"/>
    <lineage>
        <taxon>Eukaryota</taxon>
        <taxon>Metazoa</taxon>
        <taxon>Ecdysozoa</taxon>
        <taxon>Arthropoda</taxon>
        <taxon>Hexapoda</taxon>
        <taxon>Insecta</taxon>
        <taxon>Pterygota</taxon>
        <taxon>Neoptera</taxon>
        <taxon>Endopterygota</taxon>
        <taxon>Lepidoptera</taxon>
        <taxon>Glossata</taxon>
        <taxon>Ditrysia</taxon>
        <taxon>Tineoidea</taxon>
        <taxon>Psychidae</taxon>
        <taxon>Oiketicinae</taxon>
        <taxon>Eumeta</taxon>
    </lineage>
</organism>
<feature type="transmembrane region" description="Helical" evidence="1">
    <location>
        <begin position="42"/>
        <end position="61"/>
    </location>
</feature>
<keyword evidence="3" id="KW-1185">Reference proteome</keyword>
<reference evidence="2 3" key="1">
    <citation type="journal article" date="2019" name="Commun. Biol.">
        <title>The bagworm genome reveals a unique fibroin gene that provides high tensile strength.</title>
        <authorList>
            <person name="Kono N."/>
            <person name="Nakamura H."/>
            <person name="Ohtoshi R."/>
            <person name="Tomita M."/>
            <person name="Numata K."/>
            <person name="Arakawa K."/>
        </authorList>
    </citation>
    <scope>NUCLEOTIDE SEQUENCE [LARGE SCALE GENOMIC DNA]</scope>
</reference>
<comment type="caution">
    <text evidence="2">The sequence shown here is derived from an EMBL/GenBank/DDBJ whole genome shotgun (WGS) entry which is preliminary data.</text>
</comment>
<dbReference type="EMBL" id="BGZK01000429">
    <property type="protein sequence ID" value="GBP43040.1"/>
    <property type="molecule type" value="Genomic_DNA"/>
</dbReference>
<evidence type="ECO:0000313" key="3">
    <source>
        <dbReference type="Proteomes" id="UP000299102"/>
    </source>
</evidence>
<gene>
    <name evidence="2" type="ORF">EVAR_96298_1</name>
</gene>
<keyword evidence="1" id="KW-1133">Transmembrane helix</keyword>